<dbReference type="PANTHER" id="PTHR34501:SF9">
    <property type="entry name" value="MAJOR OUTER MEMBRANE PROTEIN P.IA"/>
    <property type="match status" value="1"/>
</dbReference>
<accession>A0A1U9V1V7</accession>
<dbReference type="KEGG" id="cuh:BJN34_34310"/>
<comment type="subcellular location">
    <subcellularLocation>
        <location evidence="1">Cell outer membrane</location>
        <topology evidence="1">Multi-pass membrane protein</topology>
    </subcellularLocation>
</comment>
<dbReference type="GO" id="GO:0015288">
    <property type="term" value="F:porin activity"/>
    <property type="evidence" value="ECO:0007669"/>
    <property type="project" value="UniProtKB-KW"/>
</dbReference>
<dbReference type="CDD" id="cd00342">
    <property type="entry name" value="gram_neg_porins"/>
    <property type="match status" value="1"/>
</dbReference>
<dbReference type="GO" id="GO:0009279">
    <property type="term" value="C:cell outer membrane"/>
    <property type="evidence" value="ECO:0007669"/>
    <property type="project" value="UniProtKB-SubCell"/>
</dbReference>
<keyword evidence="3" id="KW-0813">Transport</keyword>
<dbReference type="RefSeq" id="WP_078201165.1">
    <property type="nucleotide sequence ID" value="NZ_CP017758.1"/>
</dbReference>
<evidence type="ECO:0000256" key="10">
    <source>
        <dbReference type="ARBA" id="ARBA00023237"/>
    </source>
</evidence>
<comment type="subunit">
    <text evidence="2">Homotrimer.</text>
</comment>
<evidence type="ECO:0000256" key="3">
    <source>
        <dbReference type="ARBA" id="ARBA00022448"/>
    </source>
</evidence>
<sequence length="356" mass="37447">MRNAALSLVGATMLAVGHLPARAQSSVTLSGLLGTGVSYTTNAGPGGGGQLQLSGTHAVPFIAMSGKEAIDGDTAAIFRISKYAFLDTGISTPFESYVGLSSNTLGTVTLGSTYDLLADLVPFTSERYTSLLATHPGNLDRTVGNALNSTVKYRSPLFGGLQFGAMYAFGNASSATNTGRAVGAELSYASGPIQGAVVWESVNGVPYAPGQKLGITRLYGIDFSRNPTASILQNQNTASAGIAYVDRGWRVMGNYSYTRLEAAGARETAQSIDVGAYKYVTAQLRLGGGYSYTTLDPYKWNQFHAHLDYALSKRTSLYLLGVLQVAGSGQLAVMRNQAPATASRQMVLEAGMTHLF</sequence>
<dbReference type="OrthoDB" id="8982743at2"/>
<keyword evidence="6 11" id="KW-0732">Signal</keyword>
<keyword evidence="10" id="KW-0998">Cell outer membrane</keyword>
<dbReference type="InterPro" id="IPR033900">
    <property type="entry name" value="Gram_neg_porin_domain"/>
</dbReference>
<keyword evidence="8" id="KW-0626">Porin</keyword>
<dbReference type="Gene3D" id="2.40.160.10">
    <property type="entry name" value="Porin"/>
    <property type="match status" value="1"/>
</dbReference>
<feature type="domain" description="Porin" evidence="12">
    <location>
        <begin position="11"/>
        <end position="319"/>
    </location>
</feature>
<evidence type="ECO:0000256" key="2">
    <source>
        <dbReference type="ARBA" id="ARBA00011233"/>
    </source>
</evidence>
<dbReference type="EMBL" id="CP017758">
    <property type="protein sequence ID" value="AQV98954.1"/>
    <property type="molecule type" value="Genomic_DNA"/>
</dbReference>
<dbReference type="GO" id="GO:0006811">
    <property type="term" value="P:monoatomic ion transport"/>
    <property type="evidence" value="ECO:0007669"/>
    <property type="project" value="UniProtKB-KW"/>
</dbReference>
<proteinExistence type="predicted"/>
<feature type="signal peptide" evidence="11">
    <location>
        <begin position="1"/>
        <end position="23"/>
    </location>
</feature>
<evidence type="ECO:0000259" key="12">
    <source>
        <dbReference type="Pfam" id="PF13609"/>
    </source>
</evidence>
<keyword evidence="5" id="KW-0812">Transmembrane</keyword>
<evidence type="ECO:0000313" key="14">
    <source>
        <dbReference type="Proteomes" id="UP000189627"/>
    </source>
</evidence>
<evidence type="ECO:0000256" key="4">
    <source>
        <dbReference type="ARBA" id="ARBA00022452"/>
    </source>
</evidence>
<organism evidence="13 14">
    <name type="scientific">Cupriavidus necator</name>
    <name type="common">Alcaligenes eutrophus</name>
    <name type="synonym">Ralstonia eutropha</name>
    <dbReference type="NCBI Taxonomy" id="106590"/>
    <lineage>
        <taxon>Bacteria</taxon>
        <taxon>Pseudomonadati</taxon>
        <taxon>Pseudomonadota</taxon>
        <taxon>Betaproteobacteria</taxon>
        <taxon>Burkholderiales</taxon>
        <taxon>Burkholderiaceae</taxon>
        <taxon>Cupriavidus</taxon>
    </lineage>
</organism>
<name>A0A1U9V1V7_CUPNE</name>
<dbReference type="AlphaFoldDB" id="A0A1U9V1V7"/>
<evidence type="ECO:0000256" key="6">
    <source>
        <dbReference type="ARBA" id="ARBA00022729"/>
    </source>
</evidence>
<dbReference type="Proteomes" id="UP000189627">
    <property type="component" value="Chromosome 2"/>
</dbReference>
<keyword evidence="4" id="KW-1134">Transmembrane beta strand</keyword>
<dbReference type="InterPro" id="IPR023614">
    <property type="entry name" value="Porin_dom_sf"/>
</dbReference>
<dbReference type="SUPFAM" id="SSF56935">
    <property type="entry name" value="Porins"/>
    <property type="match status" value="1"/>
</dbReference>
<keyword evidence="9" id="KW-0472">Membrane</keyword>
<evidence type="ECO:0000256" key="11">
    <source>
        <dbReference type="SAM" id="SignalP"/>
    </source>
</evidence>
<evidence type="ECO:0000256" key="1">
    <source>
        <dbReference type="ARBA" id="ARBA00004571"/>
    </source>
</evidence>
<evidence type="ECO:0000256" key="5">
    <source>
        <dbReference type="ARBA" id="ARBA00022692"/>
    </source>
</evidence>
<dbReference type="PANTHER" id="PTHR34501">
    <property type="entry name" value="PROTEIN YDDL-RELATED"/>
    <property type="match status" value="1"/>
</dbReference>
<keyword evidence="7" id="KW-0406">Ion transport</keyword>
<dbReference type="Pfam" id="PF13609">
    <property type="entry name" value="Porin_4"/>
    <property type="match status" value="1"/>
</dbReference>
<evidence type="ECO:0000256" key="8">
    <source>
        <dbReference type="ARBA" id="ARBA00023114"/>
    </source>
</evidence>
<reference evidence="14" key="1">
    <citation type="submission" date="2017-02" db="EMBL/GenBank/DDBJ databases">
        <title>Complete genome sequence of Cupriavidus necator strain NH9, a 3-chlorobenzoate degrader.</title>
        <authorList>
            <person name="Moriuchi R."/>
            <person name="Dohra H."/>
            <person name="Ogawa N."/>
        </authorList>
    </citation>
    <scope>NUCLEOTIDE SEQUENCE [LARGE SCALE GENOMIC DNA]</scope>
    <source>
        <strain evidence="14">NH9</strain>
    </source>
</reference>
<evidence type="ECO:0000313" key="13">
    <source>
        <dbReference type="EMBL" id="AQV98954.1"/>
    </source>
</evidence>
<evidence type="ECO:0000256" key="9">
    <source>
        <dbReference type="ARBA" id="ARBA00023136"/>
    </source>
</evidence>
<dbReference type="InterPro" id="IPR050298">
    <property type="entry name" value="Gram-neg_bact_OMP"/>
</dbReference>
<gene>
    <name evidence="13" type="ORF">BJN34_34310</name>
</gene>
<feature type="chain" id="PRO_5012143380" evidence="11">
    <location>
        <begin position="24"/>
        <end position="356"/>
    </location>
</feature>
<protein>
    <submittedName>
        <fullName evidence="13">Porin</fullName>
    </submittedName>
</protein>
<evidence type="ECO:0000256" key="7">
    <source>
        <dbReference type="ARBA" id="ARBA00023065"/>
    </source>
</evidence>
<dbReference type="GO" id="GO:0046930">
    <property type="term" value="C:pore complex"/>
    <property type="evidence" value="ECO:0007669"/>
    <property type="project" value="UniProtKB-KW"/>
</dbReference>